<dbReference type="OrthoDB" id="7354362at2"/>
<evidence type="ECO:0000313" key="1">
    <source>
        <dbReference type="EMBL" id="RKQ72937.1"/>
    </source>
</evidence>
<dbReference type="EMBL" id="RBIG01000001">
    <property type="protein sequence ID" value="RKQ72937.1"/>
    <property type="molecule type" value="Genomic_DNA"/>
</dbReference>
<organism evidence="1 2">
    <name type="scientific">Oceanibaculum indicum</name>
    <dbReference type="NCBI Taxonomy" id="526216"/>
    <lineage>
        <taxon>Bacteria</taxon>
        <taxon>Pseudomonadati</taxon>
        <taxon>Pseudomonadota</taxon>
        <taxon>Alphaproteobacteria</taxon>
        <taxon>Rhodospirillales</taxon>
        <taxon>Oceanibaculaceae</taxon>
        <taxon>Oceanibaculum</taxon>
    </lineage>
</organism>
<sequence length="177" mass="19991">MGILSNDIDPRLQTLYDHWLQVRKGALIPNRRDIDPVAIWTVLPFVWMCDYIADSGRFRFRLAGEEMNMFHHRNLVGTYLDETFPEVQQDHVIAKYRRAIETPAILYVRGAIHAKTHPYLRGERLLLPLLDQSEAPTIIVGATVSHMGAGTGVRTGATGQKLDTPPTCETIEFPLSP</sequence>
<dbReference type="AlphaFoldDB" id="A0A420WPI3"/>
<dbReference type="RefSeq" id="WP_121217602.1">
    <property type="nucleotide sequence ID" value="NZ_RBIG01000001.1"/>
</dbReference>
<gene>
    <name evidence="1" type="ORF">BCL74_0707</name>
</gene>
<comment type="caution">
    <text evidence="1">The sequence shown here is derived from an EMBL/GenBank/DDBJ whole genome shotgun (WGS) entry which is preliminary data.</text>
</comment>
<name>A0A420WPI3_9PROT</name>
<dbReference type="InterPro" id="IPR009922">
    <property type="entry name" value="DUF1457"/>
</dbReference>
<evidence type="ECO:0000313" key="2">
    <source>
        <dbReference type="Proteomes" id="UP000277424"/>
    </source>
</evidence>
<dbReference type="Pfam" id="PF07310">
    <property type="entry name" value="PAS_5"/>
    <property type="match status" value="1"/>
</dbReference>
<accession>A0A420WPI3</accession>
<protein>
    <submittedName>
        <fullName evidence="1">PAS domain-containing protein</fullName>
    </submittedName>
</protein>
<reference evidence="1 2" key="1">
    <citation type="submission" date="2018-10" db="EMBL/GenBank/DDBJ databases">
        <title>Comparative analysis of microorganisms from saline springs in Andes Mountain Range, Colombia.</title>
        <authorList>
            <person name="Rubin E."/>
        </authorList>
    </citation>
    <scope>NUCLEOTIDE SEQUENCE [LARGE SCALE GENOMIC DNA]</scope>
    <source>
        <strain evidence="1 2">USBA 36</strain>
    </source>
</reference>
<dbReference type="Proteomes" id="UP000277424">
    <property type="component" value="Unassembled WGS sequence"/>
</dbReference>
<proteinExistence type="predicted"/>